<dbReference type="EMBL" id="CM047941">
    <property type="protein sequence ID" value="KAI9902276.1"/>
    <property type="molecule type" value="Genomic_DNA"/>
</dbReference>
<name>A0ACC0V714_9HYPO</name>
<dbReference type="Proteomes" id="UP001163324">
    <property type="component" value="Chromosome 2"/>
</dbReference>
<keyword evidence="2" id="KW-1185">Reference proteome</keyword>
<sequence>MQASEELFVTLPTRVRLCYQTFGDPCHPAVIFVPGHSGSMLSWPEDMLRQFSTDENPRFIIRYDPRDTGLSTEFPVPANYSLTDMANDVEGLVDHLGLSAKGFHIIGASMGGPVAYIVTLRRPSQVRSLTLAFASPGATKDLPLKGGIDVAPPFPMGIGNQRRVYIDFNMDVYDALTTQPDAEERKEFLDQVTATVDREMKSGTLYSKGANHGTAAFGDRPGLESLKDIKCPTTIIQSNQDPYFGEAHGEAFASVIEDSEYVLWNDVGHELPRRIWGRFAEVLLRTWKKGDEKYTS</sequence>
<protein>
    <submittedName>
        <fullName evidence="1">Uncharacterized protein</fullName>
    </submittedName>
</protein>
<accession>A0ACC0V714</accession>
<comment type="caution">
    <text evidence="1">The sequence shown here is derived from an EMBL/GenBank/DDBJ whole genome shotgun (WGS) entry which is preliminary data.</text>
</comment>
<organism evidence="1 2">
    <name type="scientific">Trichothecium roseum</name>
    <dbReference type="NCBI Taxonomy" id="47278"/>
    <lineage>
        <taxon>Eukaryota</taxon>
        <taxon>Fungi</taxon>
        <taxon>Dikarya</taxon>
        <taxon>Ascomycota</taxon>
        <taxon>Pezizomycotina</taxon>
        <taxon>Sordariomycetes</taxon>
        <taxon>Hypocreomycetidae</taxon>
        <taxon>Hypocreales</taxon>
        <taxon>Hypocreales incertae sedis</taxon>
        <taxon>Trichothecium</taxon>
    </lineage>
</organism>
<evidence type="ECO:0000313" key="1">
    <source>
        <dbReference type="EMBL" id="KAI9902276.1"/>
    </source>
</evidence>
<reference evidence="1" key="1">
    <citation type="submission" date="2022-10" db="EMBL/GenBank/DDBJ databases">
        <title>Complete Genome of Trichothecium roseum strain YXFP-22015, a Plant Pathogen Isolated from Citrus.</title>
        <authorList>
            <person name="Wang Y."/>
            <person name="Zhu L."/>
        </authorList>
    </citation>
    <scope>NUCLEOTIDE SEQUENCE</scope>
    <source>
        <strain evidence="1">YXFP-22015</strain>
    </source>
</reference>
<gene>
    <name evidence="1" type="ORF">N3K66_001628</name>
</gene>
<evidence type="ECO:0000313" key="2">
    <source>
        <dbReference type="Proteomes" id="UP001163324"/>
    </source>
</evidence>
<proteinExistence type="predicted"/>